<dbReference type="Gene3D" id="3.40.50.11040">
    <property type="match status" value="1"/>
</dbReference>
<evidence type="ECO:0000256" key="5">
    <source>
        <dbReference type="ARBA" id="ARBA00022741"/>
    </source>
</evidence>
<evidence type="ECO:0000259" key="10">
    <source>
        <dbReference type="PROSITE" id="PS51186"/>
    </source>
</evidence>
<reference evidence="11 12" key="1">
    <citation type="submission" date="2019-11" db="EMBL/GenBank/DDBJ databases">
        <authorList>
            <person name="Zhang J."/>
            <person name="Sun C."/>
        </authorList>
    </citation>
    <scope>NUCLEOTIDE SEQUENCE [LARGE SCALE GENOMIC DNA]</scope>
    <source>
        <strain evidence="12">sp2</strain>
    </source>
</reference>
<feature type="binding site" evidence="9">
    <location>
        <position position="555"/>
    </location>
    <ligand>
        <name>acetyl-CoA</name>
        <dbReference type="ChEBI" id="CHEBI:57288"/>
    </ligand>
</feature>
<protein>
    <recommendedName>
        <fullName evidence="9">tRNA(Met) cytidine acetyltransferase TmcA</fullName>
        <ecNumber evidence="9">2.3.1.193</ecNumber>
    </recommendedName>
</protein>
<feature type="binding site" evidence="9">
    <location>
        <position position="365"/>
    </location>
    <ligand>
        <name>ATP</name>
        <dbReference type="ChEBI" id="CHEBI:30616"/>
    </ligand>
</feature>
<evidence type="ECO:0000313" key="12">
    <source>
        <dbReference type="Proteomes" id="UP000427716"/>
    </source>
</evidence>
<accession>A0A6I6D4M5</accession>
<dbReference type="InterPro" id="IPR000182">
    <property type="entry name" value="GNAT_dom"/>
</dbReference>
<dbReference type="InterPro" id="IPR038321">
    <property type="entry name" value="TmcA_C_sf"/>
</dbReference>
<dbReference type="GO" id="GO:0005524">
    <property type="term" value="F:ATP binding"/>
    <property type="evidence" value="ECO:0007669"/>
    <property type="project" value="UniProtKB-UniRule"/>
</dbReference>
<comment type="subcellular location">
    <subcellularLocation>
        <location evidence="9">Cytoplasm</location>
    </subcellularLocation>
</comment>
<dbReference type="GO" id="GO:0005737">
    <property type="term" value="C:cytoplasm"/>
    <property type="evidence" value="ECO:0007669"/>
    <property type="project" value="UniProtKB-SubCell"/>
</dbReference>
<keyword evidence="7 9" id="KW-0694">RNA-binding</keyword>
<comment type="catalytic activity">
    <reaction evidence="9">
        <text>cytidine(34) in elongator tRNA(Met) + acetyl-CoA + ATP + H2O = N(4)-acetylcytidine(34) in elongator tRNA(Met) + ADP + phosphate + CoA + H(+)</text>
        <dbReference type="Rhea" id="RHEA:43788"/>
        <dbReference type="Rhea" id="RHEA-COMP:10693"/>
        <dbReference type="Rhea" id="RHEA-COMP:10694"/>
        <dbReference type="ChEBI" id="CHEBI:15377"/>
        <dbReference type="ChEBI" id="CHEBI:15378"/>
        <dbReference type="ChEBI" id="CHEBI:30616"/>
        <dbReference type="ChEBI" id="CHEBI:43474"/>
        <dbReference type="ChEBI" id="CHEBI:57287"/>
        <dbReference type="ChEBI" id="CHEBI:57288"/>
        <dbReference type="ChEBI" id="CHEBI:74900"/>
        <dbReference type="ChEBI" id="CHEBI:82748"/>
        <dbReference type="ChEBI" id="CHEBI:456216"/>
        <dbReference type="EC" id="2.3.1.193"/>
    </reaction>
</comment>
<keyword evidence="2 9" id="KW-0820">tRNA-binding</keyword>
<comment type="similarity">
    <text evidence="9">Belongs to the TmcA family.</text>
</comment>
<proteinExistence type="inferred from homology"/>
<feature type="binding site" evidence="9">
    <location>
        <position position="193"/>
    </location>
    <ligand>
        <name>ATP</name>
        <dbReference type="ChEBI" id="CHEBI:30616"/>
    </ligand>
</feature>
<dbReference type="InterPro" id="IPR024914">
    <property type="entry name" value="tRNA_acetyltr_TmcA"/>
</dbReference>
<dbReference type="Gene3D" id="1.20.120.890">
    <property type="entry name" value="tRNA(Met) cytidine acetyltransferase, tail domain"/>
    <property type="match status" value="1"/>
</dbReference>
<dbReference type="Proteomes" id="UP000427716">
    <property type="component" value="Chromosome"/>
</dbReference>
<keyword evidence="4 9" id="KW-0819">tRNA processing</keyword>
<dbReference type="PANTHER" id="PTHR10925:SF5">
    <property type="entry name" value="RNA CYTIDINE ACETYLTRANSFERASE"/>
    <property type="match status" value="1"/>
</dbReference>
<dbReference type="CDD" id="cd04301">
    <property type="entry name" value="NAT_SF"/>
    <property type="match status" value="1"/>
</dbReference>
<evidence type="ECO:0000313" key="11">
    <source>
        <dbReference type="EMBL" id="QGT78953.1"/>
    </source>
</evidence>
<keyword evidence="12" id="KW-1185">Reference proteome</keyword>
<dbReference type="InterPro" id="IPR007807">
    <property type="entry name" value="TcmA/NAT10_helicase"/>
</dbReference>
<dbReference type="GO" id="GO:0051392">
    <property type="term" value="F:tRNA cytidine N4-acetyltransferase activity"/>
    <property type="evidence" value="ECO:0007669"/>
    <property type="project" value="UniProtKB-UniRule"/>
</dbReference>
<keyword evidence="1 9" id="KW-0963">Cytoplasm</keyword>
<name>A0A6I6D4M5_9GAMM</name>
<dbReference type="Gene3D" id="3.40.50.300">
    <property type="entry name" value="P-loop containing nucleotide triphosphate hydrolases"/>
    <property type="match status" value="1"/>
</dbReference>
<dbReference type="GO" id="GO:0051391">
    <property type="term" value="P:tRNA acetylation"/>
    <property type="evidence" value="ECO:0007669"/>
    <property type="project" value="UniProtKB-UniRule"/>
</dbReference>
<dbReference type="GO" id="GO:1990883">
    <property type="term" value="F:18S rRNA cytidine N-acetyltransferase activity"/>
    <property type="evidence" value="ECO:0007669"/>
    <property type="project" value="TreeGrafter"/>
</dbReference>
<evidence type="ECO:0000256" key="8">
    <source>
        <dbReference type="ARBA" id="ARBA00023315"/>
    </source>
</evidence>
<dbReference type="EC" id="2.3.1.193" evidence="9"/>
<dbReference type="KEGG" id="ghl:GM160_08625"/>
<evidence type="ECO:0000256" key="7">
    <source>
        <dbReference type="ARBA" id="ARBA00022884"/>
    </source>
</evidence>
<dbReference type="InterPro" id="IPR027417">
    <property type="entry name" value="P-loop_NTPase"/>
</dbReference>
<dbReference type="InterPro" id="IPR016181">
    <property type="entry name" value="Acyl_CoA_acyltransferase"/>
</dbReference>
<dbReference type="AlphaFoldDB" id="A0A6I6D4M5"/>
<evidence type="ECO:0000256" key="6">
    <source>
        <dbReference type="ARBA" id="ARBA00022840"/>
    </source>
</evidence>
<keyword evidence="6 9" id="KW-0067">ATP-binding</keyword>
<dbReference type="Pfam" id="PF05127">
    <property type="entry name" value="NAT10_TcmA_helicase"/>
    <property type="match status" value="1"/>
</dbReference>
<gene>
    <name evidence="9" type="primary">tmcA</name>
    <name evidence="11" type="ORF">GM160_08625</name>
</gene>
<dbReference type="SUPFAM" id="SSF55729">
    <property type="entry name" value="Acyl-CoA N-acyltransferases (Nat)"/>
    <property type="match status" value="1"/>
</dbReference>
<dbReference type="SUPFAM" id="SSF52540">
    <property type="entry name" value="P-loop containing nucleoside triphosphate hydrolases"/>
    <property type="match status" value="1"/>
</dbReference>
<dbReference type="GO" id="GO:1904812">
    <property type="term" value="P:rRNA acetylation involved in maturation of SSU-rRNA"/>
    <property type="evidence" value="ECO:0007669"/>
    <property type="project" value="TreeGrafter"/>
</dbReference>
<dbReference type="PANTHER" id="PTHR10925">
    <property type="entry name" value="N-ACETYLTRANSFERASE 10"/>
    <property type="match status" value="1"/>
</dbReference>
<dbReference type="InterPro" id="IPR032672">
    <property type="entry name" value="TmcA/NAT10/Kre33"/>
</dbReference>
<dbReference type="Gene3D" id="3.40.630.30">
    <property type="match status" value="1"/>
</dbReference>
<organism evidence="11 12">
    <name type="scientific">Guyparkeria halophila</name>
    <dbReference type="NCBI Taxonomy" id="47960"/>
    <lineage>
        <taxon>Bacteria</taxon>
        <taxon>Pseudomonadati</taxon>
        <taxon>Pseudomonadota</taxon>
        <taxon>Gammaproteobacteria</taxon>
        <taxon>Chromatiales</taxon>
        <taxon>Thioalkalibacteraceae</taxon>
        <taxon>Guyparkeria</taxon>
    </lineage>
</organism>
<keyword evidence="8 9" id="KW-0012">Acyltransferase</keyword>
<evidence type="ECO:0000256" key="9">
    <source>
        <dbReference type="HAMAP-Rule" id="MF_01886"/>
    </source>
</evidence>
<dbReference type="EMBL" id="CP046415">
    <property type="protein sequence ID" value="QGT78953.1"/>
    <property type="molecule type" value="Genomic_DNA"/>
</dbReference>
<dbReference type="HAMAP" id="MF_01886">
    <property type="entry name" value="tRNA_acetyltr_TmcA"/>
    <property type="match status" value="1"/>
</dbReference>
<feature type="domain" description="N-acetyltransferase" evidence="10">
    <location>
        <begin position="433"/>
        <end position="590"/>
    </location>
</feature>
<dbReference type="Pfam" id="PF13718">
    <property type="entry name" value="GNAT_acetyltr_2"/>
    <property type="match status" value="1"/>
</dbReference>
<dbReference type="InterPro" id="IPR013562">
    <property type="entry name" value="TmcA/NAT10_N"/>
</dbReference>
<keyword evidence="3 9" id="KW-0808">Transferase</keyword>
<evidence type="ECO:0000256" key="3">
    <source>
        <dbReference type="ARBA" id="ARBA00022679"/>
    </source>
</evidence>
<evidence type="ECO:0000256" key="4">
    <source>
        <dbReference type="ARBA" id="ARBA00022694"/>
    </source>
</evidence>
<comment type="function">
    <text evidence="9">Catalyzes the formation of N(4)-acetylcytidine (ac(4)C) at the wobble position of tRNA(Met), by using acetyl-CoA as an acetyl donor and ATP (or GTP).</text>
</comment>
<feature type="binding site" evidence="9">
    <location>
        <begin position="515"/>
        <end position="517"/>
    </location>
    <ligand>
        <name>acetyl-CoA</name>
        <dbReference type="ChEBI" id="CHEBI:57288"/>
    </ligand>
</feature>
<dbReference type="PROSITE" id="PS51186">
    <property type="entry name" value="GNAT"/>
    <property type="match status" value="1"/>
</dbReference>
<sequence length="733" mass="78397">MADTAPTPTLGDPLDAALPAWRRAGHRLPVVVSGSPDWALAQGHSLARDNTLWIGPDAPAGVDALLFRRATAALGGESDRVIVNALAGFDPDALGAAAGRVRAGGCLVLLTPPLADWPTRDDAEMARLVPYPFEAGDAGPAYRTRLARILGAAGTRWQVIEHHPLPPVPVPDTPTDHHPTDVTGCADCGSPDQAEAIERIMAVARGRPRRPLVLRSHRGRGKTSALGLAGARVLEAGLGDVLVTAPRREAVAPLFDRLAEATGITPDGDGSLRVDDCRLRFVPPDVLLGQQSGQYARARLLLIDEAAALPAAVLDGLFARFGRCVFATTEHGYEGSGRGFTLRFLPRLEASAVSVHHHWLTTPIRWAAGDPLEALIDRLLLLDADPAESLPDRATATARPPTRLDPLALAADERRLGEWFGLLVAAHYRTTPRDLRQLLDGPASHLWSIESGSATDRAVIATAATQDEGGLPDELAAAVFDGERRLHGHLLPQTLAAHAGWPNWPRLTGRRIQRIAVHPAARRQGTGGELVAAIAATARDEGRDFVGASFGMDDELVAFWAAAGMQVLHLGQHRDHASGSQAVVMAMGLSPAGKAAVERAAAGFVDRLPTRAAGPLRHVEPERLATLLAVTPPRPVPALTHDQHRQLIACARHRHHLDAALDTLRAWLTPALTQPAAQRALEPERRALLIGRMLQLRDETTLAQRFGLAGRRAVEATCREALARLLDALTDQR</sequence>
<keyword evidence="5 9" id="KW-0547">Nucleotide-binding</keyword>
<dbReference type="Pfam" id="PF08351">
    <property type="entry name" value="TmcA_N"/>
    <property type="match status" value="1"/>
</dbReference>
<evidence type="ECO:0000256" key="1">
    <source>
        <dbReference type="ARBA" id="ARBA00022490"/>
    </source>
</evidence>
<dbReference type="GO" id="GO:0002101">
    <property type="term" value="P:tRNA wobble cytosine modification"/>
    <property type="evidence" value="ECO:0007669"/>
    <property type="project" value="UniProtKB-UniRule"/>
</dbReference>
<comment type="caution">
    <text evidence="9">Lacks conserved residue(s) required for the propagation of feature annotation.</text>
</comment>
<dbReference type="GO" id="GO:0000049">
    <property type="term" value="F:tRNA binding"/>
    <property type="evidence" value="ECO:0007669"/>
    <property type="project" value="UniProtKB-UniRule"/>
</dbReference>
<dbReference type="RefSeq" id="WP_156574598.1">
    <property type="nucleotide sequence ID" value="NZ_CP046415.1"/>
</dbReference>
<evidence type="ECO:0000256" key="2">
    <source>
        <dbReference type="ARBA" id="ARBA00022555"/>
    </source>
</evidence>